<comment type="subcellular location">
    <subcellularLocation>
        <location evidence="1">Membrane</location>
        <topology evidence="1">Multi-pass membrane protein</topology>
    </subcellularLocation>
</comment>
<keyword evidence="3 5" id="KW-1133">Transmembrane helix</keyword>
<feature type="domain" description="Major facilitator superfamily (MFS) profile" evidence="6">
    <location>
        <begin position="31"/>
        <end position="416"/>
    </location>
</feature>
<dbReference type="GO" id="GO:0022857">
    <property type="term" value="F:transmembrane transporter activity"/>
    <property type="evidence" value="ECO:0007669"/>
    <property type="project" value="InterPro"/>
</dbReference>
<feature type="transmembrane region" description="Helical" evidence="5">
    <location>
        <begin position="392"/>
        <end position="415"/>
    </location>
</feature>
<evidence type="ECO:0000256" key="3">
    <source>
        <dbReference type="ARBA" id="ARBA00022989"/>
    </source>
</evidence>
<dbReference type="GO" id="GO:0016020">
    <property type="term" value="C:membrane"/>
    <property type="evidence" value="ECO:0007669"/>
    <property type="project" value="UniProtKB-SubCell"/>
</dbReference>
<dbReference type="InterPro" id="IPR011701">
    <property type="entry name" value="MFS"/>
</dbReference>
<dbReference type="PROSITE" id="PS50850">
    <property type="entry name" value="MFS"/>
    <property type="match status" value="1"/>
</dbReference>
<evidence type="ECO:0000313" key="7">
    <source>
        <dbReference type="EMBL" id="PHK99675.1"/>
    </source>
</evidence>
<proteinExistence type="predicted"/>
<feature type="transmembrane region" description="Helical" evidence="5">
    <location>
        <begin position="97"/>
        <end position="114"/>
    </location>
</feature>
<dbReference type="SUPFAM" id="SSF103473">
    <property type="entry name" value="MFS general substrate transporter"/>
    <property type="match status" value="1"/>
</dbReference>
<comment type="caution">
    <text evidence="7">The sequence shown here is derived from an EMBL/GenBank/DDBJ whole genome shotgun (WGS) entry which is preliminary data.</text>
</comment>
<keyword evidence="2 5" id="KW-0812">Transmembrane</keyword>
<organism evidence="7 8">
    <name type="scientific">Neolewinella marina</name>
    <dbReference type="NCBI Taxonomy" id="438751"/>
    <lineage>
        <taxon>Bacteria</taxon>
        <taxon>Pseudomonadati</taxon>
        <taxon>Bacteroidota</taxon>
        <taxon>Saprospiria</taxon>
        <taxon>Saprospirales</taxon>
        <taxon>Lewinellaceae</taxon>
        <taxon>Neolewinella</taxon>
    </lineage>
</organism>
<dbReference type="InterPro" id="IPR051788">
    <property type="entry name" value="MFS_Transporter"/>
</dbReference>
<dbReference type="OrthoDB" id="9809599at2"/>
<protein>
    <submittedName>
        <fullName evidence="7">MFS transporter</fullName>
    </submittedName>
</protein>
<evidence type="ECO:0000259" key="6">
    <source>
        <dbReference type="PROSITE" id="PS50850"/>
    </source>
</evidence>
<gene>
    <name evidence="7" type="ORF">CGL56_01095</name>
</gene>
<dbReference type="Pfam" id="PF07690">
    <property type="entry name" value="MFS_1"/>
    <property type="match status" value="1"/>
</dbReference>
<reference evidence="7 8" key="1">
    <citation type="submission" date="2017-10" db="EMBL/GenBank/DDBJ databases">
        <title>The draft genome sequence of Lewinella marina KCTC 32374.</title>
        <authorList>
            <person name="Wang K."/>
        </authorList>
    </citation>
    <scope>NUCLEOTIDE SEQUENCE [LARGE SCALE GENOMIC DNA]</scope>
    <source>
        <strain evidence="7 8">MKG-38</strain>
    </source>
</reference>
<dbReference type="InterPro" id="IPR036259">
    <property type="entry name" value="MFS_trans_sf"/>
</dbReference>
<feature type="transmembrane region" description="Helical" evidence="5">
    <location>
        <begin position="348"/>
        <end position="372"/>
    </location>
</feature>
<dbReference type="PANTHER" id="PTHR23514">
    <property type="entry name" value="BYPASS OF STOP CODON PROTEIN 6"/>
    <property type="match status" value="1"/>
</dbReference>
<feature type="transmembrane region" description="Helical" evidence="5">
    <location>
        <begin position="292"/>
        <end position="310"/>
    </location>
</feature>
<dbReference type="RefSeq" id="WP_099104654.1">
    <property type="nucleotide sequence ID" value="NZ_PDLO01000001.1"/>
</dbReference>
<dbReference type="InterPro" id="IPR020846">
    <property type="entry name" value="MFS_dom"/>
</dbReference>
<dbReference type="PANTHER" id="PTHR23514:SF13">
    <property type="entry name" value="INNER MEMBRANE PROTEIN YBJJ"/>
    <property type="match status" value="1"/>
</dbReference>
<evidence type="ECO:0000313" key="8">
    <source>
        <dbReference type="Proteomes" id="UP000226437"/>
    </source>
</evidence>
<dbReference type="Gene3D" id="1.20.1250.20">
    <property type="entry name" value="MFS general substrate transporter like domains"/>
    <property type="match status" value="2"/>
</dbReference>
<keyword evidence="8" id="KW-1185">Reference proteome</keyword>
<dbReference type="CDD" id="cd17393">
    <property type="entry name" value="MFS_MosC_like"/>
    <property type="match status" value="1"/>
</dbReference>
<dbReference type="Proteomes" id="UP000226437">
    <property type="component" value="Unassembled WGS sequence"/>
</dbReference>
<keyword evidence="4 5" id="KW-0472">Membrane</keyword>
<evidence type="ECO:0000256" key="5">
    <source>
        <dbReference type="SAM" id="Phobius"/>
    </source>
</evidence>
<dbReference type="EMBL" id="PDLO01000001">
    <property type="protein sequence ID" value="PHK99675.1"/>
    <property type="molecule type" value="Genomic_DNA"/>
</dbReference>
<feature type="transmembrane region" description="Helical" evidence="5">
    <location>
        <begin position="120"/>
        <end position="139"/>
    </location>
</feature>
<accession>A0A2G0CI75</accession>
<feature type="transmembrane region" description="Helical" evidence="5">
    <location>
        <begin position="69"/>
        <end position="90"/>
    </location>
</feature>
<evidence type="ECO:0000256" key="4">
    <source>
        <dbReference type="ARBA" id="ARBA00023136"/>
    </source>
</evidence>
<feature type="transmembrane region" description="Helical" evidence="5">
    <location>
        <begin position="316"/>
        <end position="336"/>
    </location>
</feature>
<evidence type="ECO:0000256" key="2">
    <source>
        <dbReference type="ARBA" id="ARBA00022692"/>
    </source>
</evidence>
<evidence type="ECO:0000256" key="1">
    <source>
        <dbReference type="ARBA" id="ARBA00004141"/>
    </source>
</evidence>
<name>A0A2G0CI75_9BACT</name>
<feature type="transmembrane region" description="Helical" evidence="5">
    <location>
        <begin position="183"/>
        <end position="202"/>
    </location>
</feature>
<sequence>MPGRGLAFIATAVASPTQFSAIQPPASLLRTRIGVSLAFAINGLVYANWTSRLPRLQQLYDIDNGETGFVLMALALGALVAMPLAGFLIVRSGSRQLALISTLVFILSAPLMAYMPNYLALLVVMPLIGVSTGVMDVAVNAQSVEVEKLWGKPITSSFHACFSGGMFVGAGAAAGFISLGFDLGPHLITISAISTLLAVYSLRHFLYDRPGEVETGEGGGSKFSLAIILLGLASLCTMVGEGAMADWTPLYMTRVAGSPEALAPLAQASFSGAMFLGRAFGDFGRSRLGSRAIVVGGSVLALVGVSLAILMPEPEVAIAGFGMVGLGLSNLVPVVFSQASKVPGLRPGVGISSVSTIGYAAFLFGPPVIGFVSDYQNARLPAGMALFPGVEGLRVGLGLVALLMLVLVVLTVAFLRVDD</sequence>
<dbReference type="AlphaFoldDB" id="A0A2G0CI75"/>
<feature type="transmembrane region" description="Helical" evidence="5">
    <location>
        <begin position="160"/>
        <end position="177"/>
    </location>
</feature>
<feature type="transmembrane region" description="Helical" evidence="5">
    <location>
        <begin position="223"/>
        <end position="241"/>
    </location>
</feature>